<accession>A0ABP6SDR8</accession>
<proteinExistence type="predicted"/>
<comment type="caution">
    <text evidence="2">The sequence shown here is derived from an EMBL/GenBank/DDBJ whole genome shotgun (WGS) entry which is preliminary data.</text>
</comment>
<evidence type="ECO:0000313" key="2">
    <source>
        <dbReference type="EMBL" id="GAA3373787.1"/>
    </source>
</evidence>
<dbReference type="Proteomes" id="UP001499990">
    <property type="component" value="Unassembled WGS sequence"/>
</dbReference>
<feature type="compositionally biased region" description="Low complexity" evidence="1">
    <location>
        <begin position="114"/>
        <end position="130"/>
    </location>
</feature>
<keyword evidence="3" id="KW-1185">Reference proteome</keyword>
<sequence>MPAPRDDVLGVAGLGVHRVRGDDASAQVESFQQWGEGGDFVALRGDLPLGDDGLALVQDGGEEVDGCPRSLAAAAYGLAVDGHPHQLGKAVGGRVGCVSGQPGAHGAVQGLAVQTRQQTAQGGRARQTAQPDPFPHIGSDIDGVAGDAGQCGGATEHREQAQGEQRPQPIAAAPHPSRIRQPVQHVGQRSEFGRSGRQAQQVDVPVVALENIGQGGWHANATPVRDQRLREP</sequence>
<evidence type="ECO:0000256" key="1">
    <source>
        <dbReference type="SAM" id="MobiDB-lite"/>
    </source>
</evidence>
<feature type="region of interest" description="Disordered" evidence="1">
    <location>
        <begin position="213"/>
        <end position="232"/>
    </location>
</feature>
<gene>
    <name evidence="2" type="ORF">GCM10020367_35100</name>
</gene>
<reference evidence="3" key="1">
    <citation type="journal article" date="2019" name="Int. J. Syst. Evol. Microbiol.">
        <title>The Global Catalogue of Microorganisms (GCM) 10K type strain sequencing project: providing services to taxonomists for standard genome sequencing and annotation.</title>
        <authorList>
            <consortium name="The Broad Institute Genomics Platform"/>
            <consortium name="The Broad Institute Genome Sequencing Center for Infectious Disease"/>
            <person name="Wu L."/>
            <person name="Ma J."/>
        </authorList>
    </citation>
    <scope>NUCLEOTIDE SEQUENCE [LARGE SCALE GENOMIC DNA]</scope>
    <source>
        <strain evidence="3">JCM 9651</strain>
    </source>
</reference>
<feature type="region of interest" description="Disordered" evidence="1">
    <location>
        <begin position="114"/>
        <end position="200"/>
    </location>
</feature>
<evidence type="ECO:0000313" key="3">
    <source>
        <dbReference type="Proteomes" id="UP001499990"/>
    </source>
</evidence>
<dbReference type="EMBL" id="BAAAYL010000001">
    <property type="protein sequence ID" value="GAA3373787.1"/>
    <property type="molecule type" value="Genomic_DNA"/>
</dbReference>
<organism evidence="2 3">
    <name type="scientific">Streptomyces sannanensis</name>
    <dbReference type="NCBI Taxonomy" id="285536"/>
    <lineage>
        <taxon>Bacteria</taxon>
        <taxon>Bacillati</taxon>
        <taxon>Actinomycetota</taxon>
        <taxon>Actinomycetes</taxon>
        <taxon>Kitasatosporales</taxon>
        <taxon>Streptomycetaceae</taxon>
        <taxon>Streptomyces</taxon>
    </lineage>
</organism>
<name>A0ABP6SDR8_9ACTN</name>
<protein>
    <submittedName>
        <fullName evidence="2">Uncharacterized protein</fullName>
    </submittedName>
</protein>